<dbReference type="STRING" id="28134.SAMN05444288_0515"/>
<sequence length="403" mass="44092">MNILIVACLLTALSSAAQYRELTVTTAGSLPDMIPLSEKYTITELKLKGQLNGTDFRFLREMAGADVQSEPTNGKLKSLDLTDCRIVRGGEPYLGMNLITRTDTVTRTLFQHCTALEVLKLPSTVKVIETFGLGEVPHLKAIEVPASVTEIGVGAFWKCADLETAVLPDELTTISHDAFRYCYKLQNVHIPAKVAAIKSYAFEGCKSLKNIVLPEGLKMLGNSVFANCESLEHVNLPSSLDGIGNGLFRNTSITEITVPKSITDLSEQTFCDCKKLQKVNILGEVGEFDGNLFDGCEALKELHVASSVPPIVGVFTFRYVDYDSCAVYVKEPSLPSYRAAWDWNRFKNLQAESGTTAVMPAATVKEATEVARFSMDGSRINRPISGINIVKMSDGNVKKVFVE</sequence>
<dbReference type="Gene3D" id="3.80.10.10">
    <property type="entry name" value="Ribonuclease Inhibitor"/>
    <property type="match status" value="2"/>
</dbReference>
<evidence type="ECO:0000313" key="2">
    <source>
        <dbReference type="EMBL" id="EFZ37976.1"/>
    </source>
</evidence>
<dbReference type="PANTHER" id="PTHR45661">
    <property type="entry name" value="SURFACE ANTIGEN"/>
    <property type="match status" value="1"/>
</dbReference>
<keyword evidence="1" id="KW-0732">Signal</keyword>
<proteinExistence type="predicted"/>
<dbReference type="Pfam" id="PF13306">
    <property type="entry name" value="LRR_5"/>
    <property type="match status" value="1"/>
</dbReference>
<dbReference type="InterPro" id="IPR026906">
    <property type="entry name" value="LRR_5"/>
</dbReference>
<evidence type="ECO:0000256" key="1">
    <source>
        <dbReference type="SAM" id="SignalP"/>
    </source>
</evidence>
<dbReference type="HOGENOM" id="CLU_028334_3_0_10"/>
<accession>E7RMJ5</accession>
<dbReference type="PANTHER" id="PTHR45661:SF3">
    <property type="entry name" value="IG-LIKE DOMAIN-CONTAINING PROTEIN"/>
    <property type="match status" value="1"/>
</dbReference>
<comment type="caution">
    <text evidence="2">The sequence shown here is derived from an EMBL/GenBank/DDBJ whole genome shotgun (WGS) entry which is preliminary data.</text>
</comment>
<name>E7RMJ5_9BACT</name>
<dbReference type="EMBL" id="AEPE02000002">
    <property type="protein sequence ID" value="EFZ37976.1"/>
    <property type="molecule type" value="Genomic_DNA"/>
</dbReference>
<dbReference type="InterPro" id="IPR032675">
    <property type="entry name" value="LRR_dom_sf"/>
</dbReference>
<dbReference type="Gene3D" id="3.40.50.12480">
    <property type="match status" value="1"/>
</dbReference>
<dbReference type="InterPro" id="IPR053139">
    <property type="entry name" value="Surface_bspA-like"/>
</dbReference>
<feature type="signal peptide" evidence="1">
    <location>
        <begin position="1"/>
        <end position="19"/>
    </location>
</feature>
<dbReference type="AlphaFoldDB" id="E7RMJ5"/>
<keyword evidence="3" id="KW-1185">Reference proteome</keyword>
<dbReference type="SUPFAM" id="SSF52058">
    <property type="entry name" value="L domain-like"/>
    <property type="match status" value="1"/>
</dbReference>
<evidence type="ECO:0008006" key="4">
    <source>
        <dbReference type="Google" id="ProtNLM"/>
    </source>
</evidence>
<dbReference type="Proteomes" id="UP000005580">
    <property type="component" value="Unassembled WGS sequence"/>
</dbReference>
<gene>
    <name evidence="2" type="ORF">HMPREF0663_10345</name>
</gene>
<dbReference type="eggNOG" id="COG4886">
    <property type="taxonomic scope" value="Bacteria"/>
</dbReference>
<organism evidence="2 3">
    <name type="scientific">Hoylesella oralis ATCC 33269</name>
    <dbReference type="NCBI Taxonomy" id="873533"/>
    <lineage>
        <taxon>Bacteria</taxon>
        <taxon>Pseudomonadati</taxon>
        <taxon>Bacteroidota</taxon>
        <taxon>Bacteroidia</taxon>
        <taxon>Bacteroidales</taxon>
        <taxon>Prevotellaceae</taxon>
        <taxon>Hoylesella</taxon>
    </lineage>
</organism>
<reference evidence="2" key="1">
    <citation type="submission" date="2011-01" db="EMBL/GenBank/DDBJ databases">
        <authorList>
            <person name="Muzny D."/>
            <person name="Qin X."/>
            <person name="Buhay C."/>
            <person name="Dugan-Rocha S."/>
            <person name="Ding Y."/>
            <person name="Chen G."/>
            <person name="Hawes A."/>
            <person name="Holder M."/>
            <person name="Jhangiani S."/>
            <person name="Johnson A."/>
            <person name="Khan Z."/>
            <person name="Li Z."/>
            <person name="Liu W."/>
            <person name="Liu X."/>
            <person name="Perez L."/>
            <person name="Shen H."/>
            <person name="Wang Q."/>
            <person name="Watt J."/>
            <person name="Xi L."/>
            <person name="Xin Y."/>
            <person name="Zhou J."/>
            <person name="Deng J."/>
            <person name="Jiang H."/>
            <person name="Liu Y."/>
            <person name="Qu J."/>
            <person name="Song X.-Z."/>
            <person name="Zhang L."/>
            <person name="Villasana D."/>
            <person name="Johnson A."/>
            <person name="Liu J."/>
            <person name="Liyanage D."/>
            <person name="Lorensuhewa L."/>
            <person name="Robinson T."/>
            <person name="Song A."/>
            <person name="Song B.-B."/>
            <person name="Dinh H."/>
            <person name="Thornton R."/>
            <person name="Coyle M."/>
            <person name="Francisco L."/>
            <person name="Jackson L."/>
            <person name="Javaid M."/>
            <person name="Korchina V."/>
            <person name="Kovar C."/>
            <person name="Mata R."/>
            <person name="Mathew T."/>
            <person name="Ngo R."/>
            <person name="Nguyen L."/>
            <person name="Nguyen N."/>
            <person name="Okwuonu G."/>
            <person name="Ongeri F."/>
            <person name="Pham C."/>
            <person name="Simmons D."/>
            <person name="Wilczek-Boney K."/>
            <person name="Hale W."/>
            <person name="Jakkamsetti A."/>
            <person name="Pham P."/>
            <person name="Ruth R."/>
            <person name="San Lucas F."/>
            <person name="Warren J."/>
            <person name="Zhang J."/>
            <person name="Zhao Z."/>
            <person name="Zhou C."/>
            <person name="Zhu D."/>
            <person name="Lee S."/>
            <person name="Bess C."/>
            <person name="Blankenburg K."/>
            <person name="Forbes L."/>
            <person name="Fu Q."/>
            <person name="Gubbala S."/>
            <person name="Hirani K."/>
            <person name="Jayaseelan J.C."/>
            <person name="Lara F."/>
            <person name="Munidasa M."/>
            <person name="Palculict T."/>
            <person name="Patil S."/>
            <person name="Pu L.-L."/>
            <person name="Saada N."/>
            <person name="Tang L."/>
            <person name="Weissenberger G."/>
            <person name="Zhu Y."/>
            <person name="Hemphill L."/>
            <person name="Shang Y."/>
            <person name="Youmans B."/>
            <person name="Ayvaz T."/>
            <person name="Ross M."/>
            <person name="Santibanez J."/>
            <person name="Aqrawi P."/>
            <person name="Gross S."/>
            <person name="Joshi V."/>
            <person name="Fowler G."/>
            <person name="Nazareth L."/>
            <person name="Reid J."/>
            <person name="Worley K."/>
            <person name="Petrosino J."/>
            <person name="Highlander S."/>
            <person name="Gibbs R."/>
        </authorList>
    </citation>
    <scope>NUCLEOTIDE SEQUENCE [LARGE SCALE GENOMIC DNA]</scope>
    <source>
        <strain evidence="2">ATCC 33269</strain>
    </source>
</reference>
<evidence type="ECO:0000313" key="3">
    <source>
        <dbReference type="Proteomes" id="UP000005580"/>
    </source>
</evidence>
<protein>
    <recommendedName>
        <fullName evidence="4">Leucine Rich Repeat protein</fullName>
    </recommendedName>
</protein>
<feature type="chain" id="PRO_5003224331" description="Leucine Rich Repeat protein" evidence="1">
    <location>
        <begin position="20"/>
        <end position="403"/>
    </location>
</feature>